<evidence type="ECO:0000313" key="1">
    <source>
        <dbReference type="EnsemblPlants" id="AVESA.00010b.r2.7CG0676150.1.CDS"/>
    </source>
</evidence>
<proteinExistence type="predicted"/>
<protein>
    <submittedName>
        <fullName evidence="1">Uncharacterized protein</fullName>
    </submittedName>
</protein>
<accession>A0ACD6A051</accession>
<sequence length="173" mass="18941">MGSLDYYKILDVDRSATDDDLRRAYRRLAMRWHPDKNPTGKTDAEAKFKDITEAYNVLSDATKRTVYDQFGEEGLKGLPQQSGGNADDIFAEFFGGTPFTYCNNARVKQQQTAWDGSGFGRSYGAGDQGVSAGGVTMVAPPPVESKLACTLEELYMGVTKKMKISRNVVDASG</sequence>
<name>A0ACD6A051_AVESA</name>
<reference evidence="1" key="2">
    <citation type="submission" date="2025-09" db="UniProtKB">
        <authorList>
            <consortium name="EnsemblPlants"/>
        </authorList>
    </citation>
    <scope>IDENTIFICATION</scope>
</reference>
<reference evidence="1" key="1">
    <citation type="submission" date="2021-05" db="EMBL/GenBank/DDBJ databases">
        <authorList>
            <person name="Scholz U."/>
            <person name="Mascher M."/>
            <person name="Fiebig A."/>
        </authorList>
    </citation>
    <scope>NUCLEOTIDE SEQUENCE [LARGE SCALE GENOMIC DNA]</scope>
</reference>
<organism evidence="1 2">
    <name type="scientific">Avena sativa</name>
    <name type="common">Oat</name>
    <dbReference type="NCBI Taxonomy" id="4498"/>
    <lineage>
        <taxon>Eukaryota</taxon>
        <taxon>Viridiplantae</taxon>
        <taxon>Streptophyta</taxon>
        <taxon>Embryophyta</taxon>
        <taxon>Tracheophyta</taxon>
        <taxon>Spermatophyta</taxon>
        <taxon>Magnoliopsida</taxon>
        <taxon>Liliopsida</taxon>
        <taxon>Poales</taxon>
        <taxon>Poaceae</taxon>
        <taxon>BOP clade</taxon>
        <taxon>Pooideae</taxon>
        <taxon>Poodae</taxon>
        <taxon>Poeae</taxon>
        <taxon>Poeae Chloroplast Group 1 (Aveneae type)</taxon>
        <taxon>Aveninae</taxon>
        <taxon>Avena</taxon>
    </lineage>
</organism>
<keyword evidence="2" id="KW-1185">Reference proteome</keyword>
<evidence type="ECO:0000313" key="2">
    <source>
        <dbReference type="Proteomes" id="UP001732700"/>
    </source>
</evidence>
<dbReference type="Proteomes" id="UP001732700">
    <property type="component" value="Chromosome 7C"/>
</dbReference>
<dbReference type="EnsemblPlants" id="AVESA.00010b.r2.7CG0676150.1">
    <property type="protein sequence ID" value="AVESA.00010b.r2.7CG0676150.1.CDS"/>
    <property type="gene ID" value="AVESA.00010b.r2.7CG0676150"/>
</dbReference>